<comment type="caution">
    <text evidence="1">The sequence shown here is derived from an EMBL/GenBank/DDBJ whole genome shotgun (WGS) entry which is preliminary data.</text>
</comment>
<proteinExistence type="predicted"/>
<reference evidence="1 2" key="1">
    <citation type="submission" date="2021-10" db="EMBL/GenBank/DDBJ databases">
        <title>Anaerobic single-cell dispensing facilitates the cultivation of human gut bacteria.</title>
        <authorList>
            <person name="Afrizal A."/>
        </authorList>
    </citation>
    <scope>NUCLEOTIDE SEQUENCE [LARGE SCALE GENOMIC DNA]</scope>
    <source>
        <strain evidence="1 2">CLA-AA-H212</strain>
    </source>
</reference>
<dbReference type="Proteomes" id="UP001198495">
    <property type="component" value="Unassembled WGS sequence"/>
</dbReference>
<gene>
    <name evidence="1" type="ORF">LKD28_01880</name>
</gene>
<evidence type="ECO:0000313" key="1">
    <source>
        <dbReference type="EMBL" id="MCC2217786.1"/>
    </source>
</evidence>
<name>A0ABS8FKQ8_9FIRM</name>
<evidence type="ECO:0000313" key="2">
    <source>
        <dbReference type="Proteomes" id="UP001198495"/>
    </source>
</evidence>
<accession>A0ABS8FKQ8</accession>
<protein>
    <submittedName>
        <fullName evidence="1">Uncharacterized protein</fullName>
    </submittedName>
</protein>
<keyword evidence="2" id="KW-1185">Reference proteome</keyword>
<organism evidence="1 2">
    <name type="scientific">Coprococcus hominis</name>
    <name type="common">ex Arizal et al. 2022</name>
    <dbReference type="NCBI Taxonomy" id="2881262"/>
    <lineage>
        <taxon>Bacteria</taxon>
        <taxon>Bacillati</taxon>
        <taxon>Bacillota</taxon>
        <taxon>Clostridia</taxon>
        <taxon>Lachnospirales</taxon>
        <taxon>Lachnospiraceae</taxon>
        <taxon>Coprococcus</taxon>
    </lineage>
</organism>
<dbReference type="RefSeq" id="WP_227572849.1">
    <property type="nucleotide sequence ID" value="NZ_JAJEQT010000001.1"/>
</dbReference>
<sequence length="143" mass="16588">MGEKVDLALANPDDVQSANALFNFVGRLDYLVESLEKKALVPRYCEEDIGYLKLHFNGKAIEKIHVLQKCFCDIPLHNITKAFPIEIIEQDDKELSDNQREQIRTKNTHVLQMLRHPKLDKNYLHHILISVSLVLPTRIEIFI</sequence>
<dbReference type="EMBL" id="JAJEQT010000001">
    <property type="protein sequence ID" value="MCC2217786.1"/>
    <property type="molecule type" value="Genomic_DNA"/>
</dbReference>